<feature type="compositionally biased region" description="Basic residues" evidence="1">
    <location>
        <begin position="154"/>
        <end position="168"/>
    </location>
</feature>
<feature type="region of interest" description="Disordered" evidence="1">
    <location>
        <begin position="191"/>
        <end position="241"/>
    </location>
</feature>
<evidence type="ECO:0000313" key="3">
    <source>
        <dbReference type="WBParaSite" id="TREG1_54260.1"/>
    </source>
</evidence>
<reference evidence="2" key="1">
    <citation type="submission" date="2022-06" db="EMBL/GenBank/DDBJ databases">
        <authorList>
            <person name="Berger JAMES D."/>
            <person name="Berger JAMES D."/>
        </authorList>
    </citation>
    <scope>NUCLEOTIDE SEQUENCE [LARGE SCALE GENOMIC DNA]</scope>
</reference>
<name>A0AA85JUV0_TRIRE</name>
<feature type="compositionally biased region" description="Basic residues" evidence="1">
    <location>
        <begin position="201"/>
        <end position="210"/>
    </location>
</feature>
<feature type="compositionally biased region" description="Low complexity" evidence="1">
    <location>
        <begin position="224"/>
        <end position="233"/>
    </location>
</feature>
<keyword evidence="2" id="KW-1185">Reference proteome</keyword>
<dbReference type="AlphaFoldDB" id="A0AA85JUV0"/>
<reference evidence="3" key="2">
    <citation type="submission" date="2023-11" db="UniProtKB">
        <authorList>
            <consortium name="WormBaseParasite"/>
        </authorList>
    </citation>
    <scope>IDENTIFICATION</scope>
</reference>
<feature type="region of interest" description="Disordered" evidence="1">
    <location>
        <begin position="141"/>
        <end position="170"/>
    </location>
</feature>
<organism evidence="2 3">
    <name type="scientific">Trichobilharzia regenti</name>
    <name type="common">Nasal bird schistosome</name>
    <dbReference type="NCBI Taxonomy" id="157069"/>
    <lineage>
        <taxon>Eukaryota</taxon>
        <taxon>Metazoa</taxon>
        <taxon>Spiralia</taxon>
        <taxon>Lophotrochozoa</taxon>
        <taxon>Platyhelminthes</taxon>
        <taxon>Trematoda</taxon>
        <taxon>Digenea</taxon>
        <taxon>Strigeidida</taxon>
        <taxon>Schistosomatoidea</taxon>
        <taxon>Schistosomatidae</taxon>
        <taxon>Trichobilharzia</taxon>
    </lineage>
</organism>
<evidence type="ECO:0000256" key="1">
    <source>
        <dbReference type="SAM" id="MobiDB-lite"/>
    </source>
</evidence>
<dbReference type="WBParaSite" id="TREG1_54260.1">
    <property type="protein sequence ID" value="TREG1_54260.1"/>
    <property type="gene ID" value="TREG1_54260"/>
</dbReference>
<feature type="region of interest" description="Disordered" evidence="1">
    <location>
        <begin position="1"/>
        <end position="21"/>
    </location>
</feature>
<dbReference type="Proteomes" id="UP000050795">
    <property type="component" value="Unassembled WGS sequence"/>
</dbReference>
<feature type="compositionally biased region" description="Basic and acidic residues" evidence="1">
    <location>
        <begin position="9"/>
        <end position="21"/>
    </location>
</feature>
<proteinExistence type="predicted"/>
<evidence type="ECO:0000313" key="2">
    <source>
        <dbReference type="Proteomes" id="UP000050795"/>
    </source>
</evidence>
<feature type="compositionally biased region" description="Polar residues" evidence="1">
    <location>
        <begin position="214"/>
        <end position="223"/>
    </location>
</feature>
<accession>A0AA85JUV0</accession>
<protein>
    <submittedName>
        <fullName evidence="3">Uncharacterized protein</fullName>
    </submittedName>
</protein>
<sequence length="636" mass="73717">MTVNSENVSIKRSENSRKNSMEVDMLENDSIGGIQMWQQEDYDDQVLGHGLIEEGLILLDELTEHPSGEILSSLYYFLRGLRVLFETKSIDFFTSYSSVKNNHHSGWRSDINNISPDLSTSLERFLMKFYAVYPLQLSDDNNNNNDRSLIQQPQHHHHQQQQQHHKKGMDKQAENYLRLLNAFNGQQKSVNLLSRKQFKQERKRKNKQLRRQMTIASDDSSPITTATTTTTTTEMEEETSDPLDESILDSMNINNVNNIPSTKTNSSNNNNNQISHWINLINLSAFELFTYIEYYSLKCSEVSGHSPFLWPPPDDMQERLIKLWFDQLSEFLLTSNTTTTTTDIIYDISHWLRAFDLYLFTPCRLKWSIDTSTRLFIPSVIIYLGQLLHQLSMNTLDRDKYLSKKEHFLIGRCAGLLTTFLTKNLLVNRQNIEVNSNSCESEDENIEVDFQAIEYDEMWIWKKSCISLSDTRIQPVYGSIFTNLVNCLARLSLKEPPRVCYAPPLSEHTLDSMRNQYPSCNVSLSSVKQIQIIDSTWTACLLQLYQIKYSPAMKCIHENKELNTKLNTTAAYLDNLTSMNILSKKLNISCTEELLDNSQTGWLVSGYLPRITDCRYTCSVFWRPLKDNRNHLLHLC</sequence>